<feature type="region of interest" description="Disordered" evidence="5">
    <location>
        <begin position="28"/>
        <end position="59"/>
    </location>
</feature>
<evidence type="ECO:0000259" key="7">
    <source>
        <dbReference type="PROSITE" id="PS51782"/>
    </source>
</evidence>
<dbReference type="Gene3D" id="3.10.350.10">
    <property type="entry name" value="LysM domain"/>
    <property type="match status" value="1"/>
</dbReference>
<name>A0A368P7S7_9FLAO</name>
<dbReference type="SMART" id="SM00047">
    <property type="entry name" value="LYZ2"/>
    <property type="match status" value="1"/>
</dbReference>
<organism evidence="8 9">
    <name type="scientific">Oceanihabitans sediminis</name>
    <dbReference type="NCBI Taxonomy" id="1812012"/>
    <lineage>
        <taxon>Bacteria</taxon>
        <taxon>Pseudomonadati</taxon>
        <taxon>Bacteroidota</taxon>
        <taxon>Flavobacteriia</taxon>
        <taxon>Flavobacteriales</taxon>
        <taxon>Flavobacteriaceae</taxon>
        <taxon>Oceanihabitans</taxon>
    </lineage>
</organism>
<comment type="caution">
    <text evidence="8">The sequence shown here is derived from an EMBL/GenBank/DDBJ whole genome shotgun (WGS) entry which is preliminary data.</text>
</comment>
<dbReference type="Pfam" id="PF01476">
    <property type="entry name" value="LysM"/>
    <property type="match status" value="1"/>
</dbReference>
<dbReference type="SMART" id="SM00257">
    <property type="entry name" value="LysM"/>
    <property type="match status" value="1"/>
</dbReference>
<accession>A0A368P7S7</accession>
<dbReference type="GO" id="GO:0031640">
    <property type="term" value="P:killing of cells of another organism"/>
    <property type="evidence" value="ECO:0007669"/>
    <property type="project" value="UniProtKB-KW"/>
</dbReference>
<evidence type="ECO:0000256" key="3">
    <source>
        <dbReference type="ARBA" id="ARBA00022801"/>
    </source>
</evidence>
<dbReference type="OrthoDB" id="977752at2"/>
<dbReference type="CDD" id="cd00118">
    <property type="entry name" value="LysM"/>
    <property type="match status" value="1"/>
</dbReference>
<protein>
    <recommendedName>
        <fullName evidence="4">Peptidoglycan hydrolase</fullName>
    </recommendedName>
</protein>
<keyword evidence="6" id="KW-0732">Signal</keyword>
<evidence type="ECO:0000313" key="8">
    <source>
        <dbReference type="EMBL" id="RCU58882.1"/>
    </source>
</evidence>
<dbReference type="Gene3D" id="1.10.530.10">
    <property type="match status" value="1"/>
</dbReference>
<dbReference type="AlphaFoldDB" id="A0A368P7S7"/>
<keyword evidence="2" id="KW-0081">Bacteriolytic enzyme</keyword>
<dbReference type="PROSITE" id="PS51257">
    <property type="entry name" value="PROKAR_LIPOPROTEIN"/>
    <property type="match status" value="1"/>
</dbReference>
<dbReference type="InterPro" id="IPR002901">
    <property type="entry name" value="MGlyc_endo_b_GlcNAc-like_dom"/>
</dbReference>
<gene>
    <name evidence="8" type="ORF">DU428_00075</name>
</gene>
<evidence type="ECO:0000256" key="4">
    <source>
        <dbReference type="ARBA" id="ARBA00032108"/>
    </source>
</evidence>
<feature type="domain" description="LysM" evidence="7">
    <location>
        <begin position="219"/>
        <end position="262"/>
    </location>
</feature>
<dbReference type="InterPro" id="IPR018392">
    <property type="entry name" value="LysM"/>
</dbReference>
<sequence length="269" mass="30951">MKKVFVICFLLLFAFSCGSSKKVVTKKRTTKDRTVKVDRTPKVSPKEETPKTDEAPAHIPEVYANPTEEYIAIYSDIAKDEMRKYKIPASITIAQGILESGSGRGRLSVEANNHFGIKCHEWTGARIYHDDDALQECFRKYNNSKYSFRDHSLFLTERKRYSKLFELEQDDYKGWAKELRAAGYATDRKYPDKLISLIERYQLYKLDAEVLGKSLINNDKHTVAKGDTLYSISRKFNISVKDLQELNGLEGTDIHIGQVLFVKPMPKDY</sequence>
<feature type="signal peptide" evidence="6">
    <location>
        <begin position="1"/>
        <end position="21"/>
    </location>
</feature>
<dbReference type="SUPFAM" id="SSF54106">
    <property type="entry name" value="LysM domain"/>
    <property type="match status" value="1"/>
</dbReference>
<dbReference type="PANTHER" id="PTHR33308">
    <property type="entry name" value="PEPTIDOGLYCAN HYDROLASE FLGJ"/>
    <property type="match status" value="1"/>
</dbReference>
<dbReference type="InterPro" id="IPR036779">
    <property type="entry name" value="LysM_dom_sf"/>
</dbReference>
<keyword evidence="9" id="KW-1185">Reference proteome</keyword>
<dbReference type="Pfam" id="PF01832">
    <property type="entry name" value="Glucosaminidase"/>
    <property type="match status" value="1"/>
</dbReference>
<dbReference type="InterPro" id="IPR051056">
    <property type="entry name" value="Glycosyl_Hydrolase_73"/>
</dbReference>
<dbReference type="PROSITE" id="PS51782">
    <property type="entry name" value="LYSM"/>
    <property type="match status" value="1"/>
</dbReference>
<dbReference type="RefSeq" id="WP_072348945.1">
    <property type="nucleotide sequence ID" value="NZ_JAWVXR010000001.1"/>
</dbReference>
<feature type="chain" id="PRO_5016670048" description="Peptidoglycan hydrolase" evidence="6">
    <location>
        <begin position="22"/>
        <end position="269"/>
    </location>
</feature>
<dbReference type="GO" id="GO:0004040">
    <property type="term" value="F:amidase activity"/>
    <property type="evidence" value="ECO:0007669"/>
    <property type="project" value="InterPro"/>
</dbReference>
<evidence type="ECO:0000313" key="9">
    <source>
        <dbReference type="Proteomes" id="UP000252249"/>
    </source>
</evidence>
<evidence type="ECO:0000256" key="2">
    <source>
        <dbReference type="ARBA" id="ARBA00022638"/>
    </source>
</evidence>
<dbReference type="EMBL" id="QPIG01000001">
    <property type="protein sequence ID" value="RCU58882.1"/>
    <property type="molecule type" value="Genomic_DNA"/>
</dbReference>
<dbReference type="GO" id="GO:0042742">
    <property type="term" value="P:defense response to bacterium"/>
    <property type="evidence" value="ECO:0007669"/>
    <property type="project" value="UniProtKB-KW"/>
</dbReference>
<evidence type="ECO:0000256" key="1">
    <source>
        <dbReference type="ARBA" id="ARBA00022529"/>
    </source>
</evidence>
<evidence type="ECO:0000256" key="5">
    <source>
        <dbReference type="SAM" id="MobiDB-lite"/>
    </source>
</evidence>
<keyword evidence="3" id="KW-0378">Hydrolase</keyword>
<evidence type="ECO:0000256" key="6">
    <source>
        <dbReference type="SAM" id="SignalP"/>
    </source>
</evidence>
<reference evidence="8 9" key="1">
    <citation type="submission" date="2018-07" db="EMBL/GenBank/DDBJ databases">
        <title>Oceanihabitans testaceum sp. nov., isolated from marine sediment.</title>
        <authorList>
            <person name="Li C.-M."/>
        </authorList>
    </citation>
    <scope>NUCLEOTIDE SEQUENCE [LARGE SCALE GENOMIC DNA]</scope>
    <source>
        <strain evidence="8 9">S9-10</strain>
    </source>
</reference>
<dbReference type="Proteomes" id="UP000252249">
    <property type="component" value="Unassembled WGS sequence"/>
</dbReference>
<proteinExistence type="predicted"/>
<feature type="compositionally biased region" description="Basic and acidic residues" evidence="5">
    <location>
        <begin position="31"/>
        <end position="56"/>
    </location>
</feature>
<keyword evidence="1" id="KW-0929">Antimicrobial</keyword>
<dbReference type="PANTHER" id="PTHR33308:SF9">
    <property type="entry name" value="PEPTIDOGLYCAN HYDROLASE FLGJ"/>
    <property type="match status" value="1"/>
</dbReference>